<keyword evidence="3" id="KW-0574">Periplasm</keyword>
<dbReference type="Gene3D" id="1.50.10.100">
    <property type="entry name" value="Chondroitin AC/alginate lyase"/>
    <property type="match status" value="1"/>
</dbReference>
<evidence type="ECO:0000256" key="4">
    <source>
        <dbReference type="ARBA" id="ARBA00023239"/>
    </source>
</evidence>
<dbReference type="Pfam" id="PF07940">
    <property type="entry name" value="Hepar_II_III_C"/>
    <property type="match status" value="1"/>
</dbReference>
<dbReference type="GO" id="GO:0042597">
    <property type="term" value="C:periplasmic space"/>
    <property type="evidence" value="ECO:0007669"/>
    <property type="project" value="UniProtKB-SubCell"/>
</dbReference>
<evidence type="ECO:0000259" key="7">
    <source>
        <dbReference type="Pfam" id="PF16889"/>
    </source>
</evidence>
<evidence type="ECO:0000259" key="6">
    <source>
        <dbReference type="Pfam" id="PF07940"/>
    </source>
</evidence>
<dbReference type="Pfam" id="PF16889">
    <property type="entry name" value="Hepar_II_III_N"/>
    <property type="match status" value="1"/>
</dbReference>
<name>A0A399SL44_9BACT</name>
<gene>
    <name evidence="8" type="ORF">D1627_01165</name>
</gene>
<dbReference type="Proteomes" id="UP000266005">
    <property type="component" value="Unassembled WGS sequence"/>
</dbReference>
<dbReference type="AlphaFoldDB" id="A0A399SL44"/>
<dbReference type="PANTHER" id="PTHR39210:SF1">
    <property type="entry name" value="HEPARIN-SULFATE LYASE"/>
    <property type="match status" value="1"/>
</dbReference>
<dbReference type="InterPro" id="IPR031680">
    <property type="entry name" value="Hepar_II_III_N"/>
</dbReference>
<sequence length="772" mass="87089">MYSFSGFTRSGIKCALFILCLLASFAAIAATPKVPADKVLTEQELFKVLQGATDPALAQALQLHQKGGKKNREKAVQQLAAYFRQKAAERYYFNWQHFEERLSDYLARFPEQAAAHPVNAASHMDLYPAKTVWKLPFKNLKGEDVSAYAVRHLSRQHKAPDMALSHYITGNEKYINYFTEQVASLNAAFNAGKVETLEDGNGTYEAFRGGNRMLNWLFAHHAFLASEHYSDEEQLLLIRTFLQHAAFLYRDNQQFKYGNHQTKGMTALAMIAMLYPEVEESKVWYAHAMKLLGEHLAKEINPDGFQFERTVHYHIGDIDNYFMVYQLAQRNNMPVDAAWSESLQWMFTALSAIAFPNKNAPVLQDDTDEPWATQNEIGEAMLLGYLLFDDPAYGYFASDAISSTYYWLTSREQLKSLQNIERQKPAFTSTALPETGYYVMREGWNPNDMYMIISTGVSKQKPDHQHGDILGVQAYAFGVPLLPNYQVRYSLPDLELFKNSWVKNVALADSIPQGQQYAGNSGGSGFGKFAVLPKATVQVWQPSEKHDLFIGTHNGYDKQQISYTRKVIYLKDDFWIVKDSFQSPTEHRYQQVWQGNYSLEDAPVLARANFGDATGLDILQLEPIERTTLGGNNGKNRVVYQTKPAKDYTFLTVLRPYKGFSNRIEATAKELGDWQLFASNYTSKTTSIKAAHVLARGEEFLLFSCQSINIVGQILTLDTPQDLKLNVEGGTLQISSLSADEVILTASGKAQKKYTLPPAGTLKVDFATASVR</sequence>
<evidence type="ECO:0000256" key="2">
    <source>
        <dbReference type="ARBA" id="ARBA00022729"/>
    </source>
</evidence>
<comment type="subcellular location">
    <subcellularLocation>
        <location evidence="1">Periplasm</location>
    </subcellularLocation>
</comment>
<evidence type="ECO:0000313" key="8">
    <source>
        <dbReference type="EMBL" id="RIJ42505.1"/>
    </source>
</evidence>
<feature type="chain" id="PRO_5017238258" evidence="5">
    <location>
        <begin position="30"/>
        <end position="772"/>
    </location>
</feature>
<dbReference type="InterPro" id="IPR008929">
    <property type="entry name" value="Chondroitin_lyas"/>
</dbReference>
<feature type="domain" description="Heparinase II/III-like C-terminal" evidence="6">
    <location>
        <begin position="428"/>
        <end position="593"/>
    </location>
</feature>
<comment type="caution">
    <text evidence="8">The sequence shown here is derived from an EMBL/GenBank/DDBJ whole genome shotgun (WGS) entry which is preliminary data.</text>
</comment>
<keyword evidence="9" id="KW-1185">Reference proteome</keyword>
<reference evidence="9" key="1">
    <citation type="submission" date="2018-08" db="EMBL/GenBank/DDBJ databases">
        <title>Mucilaginibacter sp. MYSH2.</title>
        <authorList>
            <person name="Seo T."/>
        </authorList>
    </citation>
    <scope>NUCLEOTIDE SEQUENCE [LARGE SCALE GENOMIC DNA]</scope>
    <source>
        <strain evidence="9">KIRAN</strain>
    </source>
</reference>
<accession>A0A399SL44</accession>
<evidence type="ECO:0000313" key="9">
    <source>
        <dbReference type="Proteomes" id="UP000266005"/>
    </source>
</evidence>
<feature type="signal peptide" evidence="5">
    <location>
        <begin position="1"/>
        <end position="29"/>
    </location>
</feature>
<dbReference type="SUPFAM" id="SSF48230">
    <property type="entry name" value="Chondroitin AC/alginate lyase"/>
    <property type="match status" value="1"/>
</dbReference>
<organism evidence="8 9">
    <name type="scientific">Pontibacter oryzae</name>
    <dbReference type="NCBI Taxonomy" id="2304593"/>
    <lineage>
        <taxon>Bacteria</taxon>
        <taxon>Pseudomonadati</taxon>
        <taxon>Bacteroidota</taxon>
        <taxon>Cytophagia</taxon>
        <taxon>Cytophagales</taxon>
        <taxon>Hymenobacteraceae</taxon>
        <taxon>Pontibacter</taxon>
    </lineage>
</organism>
<evidence type="ECO:0000256" key="3">
    <source>
        <dbReference type="ARBA" id="ARBA00022764"/>
    </source>
</evidence>
<evidence type="ECO:0000256" key="5">
    <source>
        <dbReference type="SAM" id="SignalP"/>
    </source>
</evidence>
<dbReference type="EMBL" id="QWGE01000001">
    <property type="protein sequence ID" value="RIJ42505.1"/>
    <property type="molecule type" value="Genomic_DNA"/>
</dbReference>
<dbReference type="GO" id="GO:0016829">
    <property type="term" value="F:lyase activity"/>
    <property type="evidence" value="ECO:0007669"/>
    <property type="project" value="UniProtKB-KW"/>
</dbReference>
<proteinExistence type="predicted"/>
<evidence type="ECO:0000256" key="1">
    <source>
        <dbReference type="ARBA" id="ARBA00004418"/>
    </source>
</evidence>
<dbReference type="Gene3D" id="2.70.98.70">
    <property type="match status" value="1"/>
</dbReference>
<keyword evidence="2 5" id="KW-0732">Signal</keyword>
<keyword evidence="4" id="KW-0456">Lyase</keyword>
<dbReference type="InterPro" id="IPR012480">
    <property type="entry name" value="Hepar_II_III_C"/>
</dbReference>
<feature type="domain" description="Heparin-sulfate lyase N-terminal" evidence="7">
    <location>
        <begin position="62"/>
        <end position="368"/>
    </location>
</feature>
<protein>
    <submittedName>
        <fullName evidence="8">Heparinase</fullName>
    </submittedName>
</protein>
<dbReference type="PANTHER" id="PTHR39210">
    <property type="entry name" value="HEPARIN-SULFATE LYASE"/>
    <property type="match status" value="1"/>
</dbReference>